<dbReference type="EMBL" id="BAAAUV010000010">
    <property type="protein sequence ID" value="GAA3218925.1"/>
    <property type="molecule type" value="Genomic_DNA"/>
</dbReference>
<sequence length="386" mass="41719">MAPQPVVVALGLGMAVREAARAGLNRVLPGGGPVPLRVEGVTDAWLGRALRLKSGDVTSVRVVGADSGTAARARIAVTSESGGVPERLFVKLVPTNYLQHVMLNLFELGVREIHAYTALGDVPPVRVPRCHVAMVDPARGRSVLVLEDLSETARFRTVLDSLTRQEAEAVADGMADLHAAFWESDRFAGDLRPLAGRSAGAERLGNLIRRRFLGSITGPAAGLIPEEMKRECRMLFERSGEIDAFWDAQPRTLIHGDPHLGNLFFEGAVPGFLDWQVAMAGAGIRDVAYFACASVEPELLRTFERELVERYTARLAAAGVAVEVERQWTLYQAATTEFYLAAVCTAEAGERMQPRDVMLSGVERAVAGVAAHDGFGVLARLLEAER</sequence>
<protein>
    <submittedName>
        <fullName evidence="2">Phosphotransferase</fullName>
    </submittedName>
</protein>
<dbReference type="PANTHER" id="PTHR11012">
    <property type="entry name" value="PROTEIN KINASE-LIKE DOMAIN-CONTAINING"/>
    <property type="match status" value="1"/>
</dbReference>
<proteinExistence type="predicted"/>
<dbReference type="RefSeq" id="WP_344831050.1">
    <property type="nucleotide sequence ID" value="NZ_BAAAUV010000010.1"/>
</dbReference>
<dbReference type="PANTHER" id="PTHR11012:SF30">
    <property type="entry name" value="PROTEIN KINASE-LIKE DOMAIN-CONTAINING"/>
    <property type="match status" value="1"/>
</dbReference>
<keyword evidence="3" id="KW-1185">Reference proteome</keyword>
<evidence type="ECO:0000259" key="1">
    <source>
        <dbReference type="Pfam" id="PF01636"/>
    </source>
</evidence>
<feature type="domain" description="Aminoglycoside phosphotransferase" evidence="1">
    <location>
        <begin position="75"/>
        <end position="311"/>
    </location>
</feature>
<organism evidence="2 3">
    <name type="scientific">Actinocorallia longicatena</name>
    <dbReference type="NCBI Taxonomy" id="111803"/>
    <lineage>
        <taxon>Bacteria</taxon>
        <taxon>Bacillati</taxon>
        <taxon>Actinomycetota</taxon>
        <taxon>Actinomycetes</taxon>
        <taxon>Streptosporangiales</taxon>
        <taxon>Thermomonosporaceae</taxon>
        <taxon>Actinocorallia</taxon>
    </lineage>
</organism>
<accession>A0ABP6QFI0</accession>
<evidence type="ECO:0000313" key="2">
    <source>
        <dbReference type="EMBL" id="GAA3218925.1"/>
    </source>
</evidence>
<dbReference type="InterPro" id="IPR011009">
    <property type="entry name" value="Kinase-like_dom_sf"/>
</dbReference>
<comment type="caution">
    <text evidence="2">The sequence shown here is derived from an EMBL/GenBank/DDBJ whole genome shotgun (WGS) entry which is preliminary data.</text>
</comment>
<dbReference type="InterPro" id="IPR002575">
    <property type="entry name" value="Aminoglycoside_PTrfase"/>
</dbReference>
<gene>
    <name evidence="2" type="ORF">GCM10010468_42690</name>
</gene>
<dbReference type="SUPFAM" id="SSF56112">
    <property type="entry name" value="Protein kinase-like (PK-like)"/>
    <property type="match status" value="1"/>
</dbReference>
<dbReference type="Pfam" id="PF01636">
    <property type="entry name" value="APH"/>
    <property type="match status" value="1"/>
</dbReference>
<evidence type="ECO:0000313" key="3">
    <source>
        <dbReference type="Proteomes" id="UP001501237"/>
    </source>
</evidence>
<dbReference type="Gene3D" id="3.90.1200.10">
    <property type="match status" value="1"/>
</dbReference>
<dbReference type="Proteomes" id="UP001501237">
    <property type="component" value="Unassembled WGS sequence"/>
</dbReference>
<name>A0ABP6QFI0_9ACTN</name>
<reference evidence="3" key="1">
    <citation type="journal article" date="2019" name="Int. J. Syst. Evol. Microbiol.">
        <title>The Global Catalogue of Microorganisms (GCM) 10K type strain sequencing project: providing services to taxonomists for standard genome sequencing and annotation.</title>
        <authorList>
            <consortium name="The Broad Institute Genomics Platform"/>
            <consortium name="The Broad Institute Genome Sequencing Center for Infectious Disease"/>
            <person name="Wu L."/>
            <person name="Ma J."/>
        </authorList>
    </citation>
    <scope>NUCLEOTIDE SEQUENCE [LARGE SCALE GENOMIC DNA]</scope>
    <source>
        <strain evidence="3">JCM 9377</strain>
    </source>
</reference>